<evidence type="ECO:0000313" key="2">
    <source>
        <dbReference type="Proteomes" id="UP000179270"/>
    </source>
</evidence>
<accession>A0A1F7IHE1</accession>
<organism evidence="1 2">
    <name type="scientific">Candidatus Roizmanbacteria bacterium RIFCSPLOWO2_01_FULL_35_13</name>
    <dbReference type="NCBI Taxonomy" id="1802055"/>
    <lineage>
        <taxon>Bacteria</taxon>
        <taxon>Candidatus Roizmaniibacteriota</taxon>
    </lineage>
</organism>
<dbReference type="EMBL" id="MGAF01000004">
    <property type="protein sequence ID" value="OGK42782.1"/>
    <property type="molecule type" value="Genomic_DNA"/>
</dbReference>
<dbReference type="Proteomes" id="UP000179270">
    <property type="component" value="Unassembled WGS sequence"/>
</dbReference>
<gene>
    <name evidence="1" type="ORF">A3A74_01035</name>
</gene>
<reference evidence="1 2" key="1">
    <citation type="journal article" date="2016" name="Nat. Commun.">
        <title>Thousands of microbial genomes shed light on interconnected biogeochemical processes in an aquifer system.</title>
        <authorList>
            <person name="Anantharaman K."/>
            <person name="Brown C.T."/>
            <person name="Hug L.A."/>
            <person name="Sharon I."/>
            <person name="Castelle C.J."/>
            <person name="Probst A.J."/>
            <person name="Thomas B.C."/>
            <person name="Singh A."/>
            <person name="Wilkins M.J."/>
            <person name="Karaoz U."/>
            <person name="Brodie E.L."/>
            <person name="Williams K.H."/>
            <person name="Hubbard S.S."/>
            <person name="Banfield J.F."/>
        </authorList>
    </citation>
    <scope>NUCLEOTIDE SEQUENCE [LARGE SCALE GENOMIC DNA]</scope>
</reference>
<sequence length="90" mass="10073">MVSPIEILTGSGIPERLTFIQKRAKEALINGLFNEAHDKLLDYLSGQQSQAAYFLSSELNGVMSIISVSSYDKKEELLLSVDLKTLRKNR</sequence>
<proteinExistence type="predicted"/>
<dbReference type="AlphaFoldDB" id="A0A1F7IHE1"/>
<comment type="caution">
    <text evidence="1">The sequence shown here is derived from an EMBL/GenBank/DDBJ whole genome shotgun (WGS) entry which is preliminary data.</text>
</comment>
<name>A0A1F7IHE1_9BACT</name>
<evidence type="ECO:0000313" key="1">
    <source>
        <dbReference type="EMBL" id="OGK42782.1"/>
    </source>
</evidence>
<protein>
    <submittedName>
        <fullName evidence="1">Uncharacterized protein</fullName>
    </submittedName>
</protein>